<comment type="caution">
    <text evidence="2">The sequence shown here is derived from an EMBL/GenBank/DDBJ whole genome shotgun (WGS) entry which is preliminary data.</text>
</comment>
<dbReference type="InterPro" id="IPR012659">
    <property type="entry name" value="CHP02444"/>
</dbReference>
<dbReference type="NCBIfam" id="TIGR02444">
    <property type="entry name" value="TIGR02444 family protein"/>
    <property type="match status" value="1"/>
</dbReference>
<evidence type="ECO:0000313" key="2">
    <source>
        <dbReference type="EMBL" id="HAW76019.1"/>
    </source>
</evidence>
<organism evidence="2 4">
    <name type="scientific">Alteromonas australica</name>
    <dbReference type="NCBI Taxonomy" id="589873"/>
    <lineage>
        <taxon>Bacteria</taxon>
        <taxon>Pseudomonadati</taxon>
        <taxon>Pseudomonadota</taxon>
        <taxon>Gammaproteobacteria</taxon>
        <taxon>Alteromonadales</taxon>
        <taxon>Alteromonadaceae</taxon>
        <taxon>Alteromonas/Salinimonas group</taxon>
        <taxon>Alteromonas</taxon>
    </lineage>
</organism>
<dbReference type="Proteomes" id="UP000263517">
    <property type="component" value="Unassembled WGS sequence"/>
</dbReference>
<name>A0A349TUR6_9ALTE</name>
<proteinExistence type="predicted"/>
<accession>A0A349TUR6</accession>
<keyword evidence="1" id="KW-0175">Coiled coil</keyword>
<evidence type="ECO:0000313" key="5">
    <source>
        <dbReference type="Proteomes" id="UP000264779"/>
    </source>
</evidence>
<evidence type="ECO:0000313" key="4">
    <source>
        <dbReference type="Proteomes" id="UP000263517"/>
    </source>
</evidence>
<dbReference type="Pfam" id="PF09523">
    <property type="entry name" value="DUF2390"/>
    <property type="match status" value="1"/>
</dbReference>
<evidence type="ECO:0000313" key="3">
    <source>
        <dbReference type="EMBL" id="HBU51863.1"/>
    </source>
</evidence>
<dbReference type="EMBL" id="DONK01000169">
    <property type="protein sequence ID" value="HBU51863.1"/>
    <property type="molecule type" value="Genomic_DNA"/>
</dbReference>
<dbReference type="EMBL" id="DNAN01000346">
    <property type="protein sequence ID" value="HAW76019.1"/>
    <property type="molecule type" value="Genomic_DNA"/>
</dbReference>
<dbReference type="Proteomes" id="UP000264779">
    <property type="component" value="Unassembled WGS sequence"/>
</dbReference>
<feature type="coiled-coil region" evidence="1">
    <location>
        <begin position="102"/>
        <end position="132"/>
    </location>
</feature>
<evidence type="ECO:0000256" key="1">
    <source>
        <dbReference type="SAM" id="Coils"/>
    </source>
</evidence>
<gene>
    <name evidence="2" type="ORF">DCW74_09835</name>
    <name evidence="3" type="ORF">DEB45_11435</name>
</gene>
<protein>
    <submittedName>
        <fullName evidence="2">TIGR02444 family protein</fullName>
    </submittedName>
</protein>
<reference evidence="4 5" key="1">
    <citation type="journal article" date="2018" name="Nat. Biotechnol.">
        <title>A standardized bacterial taxonomy based on genome phylogeny substantially revises the tree of life.</title>
        <authorList>
            <person name="Parks D.H."/>
            <person name="Chuvochina M."/>
            <person name="Waite D.W."/>
            <person name="Rinke C."/>
            <person name="Skarshewski A."/>
            <person name="Chaumeil P.A."/>
            <person name="Hugenholtz P."/>
        </authorList>
    </citation>
    <scope>NUCLEOTIDE SEQUENCE [LARGE SCALE GENOMIC DNA]</scope>
    <source>
        <strain evidence="3">UBA11621</strain>
        <strain evidence="2">UBA11978</strain>
    </source>
</reference>
<sequence length="181" mass="20577">MLKNTWNNKERPMKNSEVLLSRADFWRYSYITYAIDDVAPASLTLQDRFGVNVNLIMLLCWCLQEGVILTLTQCQQLIECVEDSEHQLKAHRHKRHAAKPKEDEVSARYDDLKAEELELEKAQQALILAQFNQFDVSYLPKEAAVGGNVFNASIAAFINAYALREAPQARLLLSAIIKALP</sequence>
<dbReference type="AlphaFoldDB" id="A0A349TUR6"/>